<feature type="non-terminal residue" evidence="1">
    <location>
        <position position="1"/>
    </location>
</feature>
<proteinExistence type="predicted"/>
<evidence type="ECO:0000313" key="1">
    <source>
        <dbReference type="EMBL" id="KAJ1672743.1"/>
    </source>
</evidence>
<dbReference type="EMBL" id="JAMZIH010007907">
    <property type="protein sequence ID" value="KAJ1672743.1"/>
    <property type="molecule type" value="Genomic_DNA"/>
</dbReference>
<comment type="caution">
    <text evidence="1">The sequence shown here is derived from an EMBL/GenBank/DDBJ whole genome shotgun (WGS) entry which is preliminary data.</text>
</comment>
<accession>A0ACC1HCC7</accession>
<name>A0ACC1HCC7_9FUNG</name>
<dbReference type="Proteomes" id="UP001145114">
    <property type="component" value="Unassembled WGS sequence"/>
</dbReference>
<sequence>SLEPGATTQQLQKAITSLPELTARKKTIDMHMNIATALLNEIKQRQLDVLFQLEENLSRQAKAKIIEVISDPSKTNCYDKLRLAILYTLAYPDQKGDIQEIEEALKKTEVSTDALAYIKK</sequence>
<evidence type="ECO:0000313" key="2">
    <source>
        <dbReference type="Proteomes" id="UP001145114"/>
    </source>
</evidence>
<protein>
    <submittedName>
        <fullName evidence="1">Vesicle trafficking between the ER and Golgi</fullName>
    </submittedName>
</protein>
<keyword evidence="2" id="KW-1185">Reference proteome</keyword>
<gene>
    <name evidence="1" type="primary">SLY1_1</name>
    <name evidence="1" type="ORF">EV182_006588</name>
</gene>
<reference evidence="1" key="1">
    <citation type="submission" date="2022-06" db="EMBL/GenBank/DDBJ databases">
        <title>Phylogenomic reconstructions and comparative analyses of Kickxellomycotina fungi.</title>
        <authorList>
            <person name="Reynolds N.K."/>
            <person name="Stajich J.E."/>
            <person name="Barry K."/>
            <person name="Grigoriev I.V."/>
            <person name="Crous P."/>
            <person name="Smith M.E."/>
        </authorList>
    </citation>
    <scope>NUCLEOTIDE SEQUENCE</scope>
    <source>
        <strain evidence="1">RSA 2271</strain>
    </source>
</reference>
<organism evidence="1 2">
    <name type="scientific">Spiromyces aspiralis</name>
    <dbReference type="NCBI Taxonomy" id="68401"/>
    <lineage>
        <taxon>Eukaryota</taxon>
        <taxon>Fungi</taxon>
        <taxon>Fungi incertae sedis</taxon>
        <taxon>Zoopagomycota</taxon>
        <taxon>Kickxellomycotina</taxon>
        <taxon>Kickxellomycetes</taxon>
        <taxon>Kickxellales</taxon>
        <taxon>Kickxellaceae</taxon>
        <taxon>Spiromyces</taxon>
    </lineage>
</organism>